<keyword evidence="3 7" id="KW-0129">CBS domain</keyword>
<evidence type="ECO:0000256" key="7">
    <source>
        <dbReference type="PROSITE-ProRule" id="PRU00703"/>
    </source>
</evidence>
<dbReference type="NCBIfam" id="TIGR00393">
    <property type="entry name" value="kpsF"/>
    <property type="match status" value="1"/>
</dbReference>
<evidence type="ECO:0000259" key="9">
    <source>
        <dbReference type="PROSITE" id="PS51464"/>
    </source>
</evidence>
<dbReference type="SUPFAM" id="SSF53697">
    <property type="entry name" value="SIS domain"/>
    <property type="match status" value="1"/>
</dbReference>
<feature type="site" description="Catalytically relevant" evidence="6">
    <location>
        <position position="106"/>
    </location>
</feature>
<keyword evidence="5" id="KW-0479">Metal-binding</keyword>
<feature type="domain" description="CBS" evidence="8">
    <location>
        <begin position="205"/>
        <end position="262"/>
    </location>
</feature>
<feature type="site" description="Catalytically relevant" evidence="6">
    <location>
        <position position="188"/>
    </location>
</feature>
<dbReference type="RefSeq" id="WP_020887720.1">
    <property type="nucleotide sequence ID" value="NZ_ATHI01000029.1"/>
</dbReference>
<feature type="site" description="Catalytically relevant" evidence="6">
    <location>
        <position position="147"/>
    </location>
</feature>
<keyword evidence="2" id="KW-0677">Repeat</keyword>
<accession>S7UC10</accession>
<dbReference type="CDD" id="cd05014">
    <property type="entry name" value="SIS_Kpsf"/>
    <property type="match status" value="1"/>
</dbReference>
<dbReference type="PROSITE" id="PS51371">
    <property type="entry name" value="CBS"/>
    <property type="match status" value="2"/>
</dbReference>
<dbReference type="eggNOG" id="COG0794">
    <property type="taxonomic scope" value="Bacteria"/>
</dbReference>
<protein>
    <submittedName>
        <fullName evidence="10">Putative signal transduction protein with CBS domain containing protein</fullName>
    </submittedName>
</protein>
<evidence type="ECO:0000256" key="4">
    <source>
        <dbReference type="PIRNR" id="PIRNR004692"/>
    </source>
</evidence>
<gene>
    <name evidence="10" type="ORF">dsat_1023</name>
</gene>
<dbReference type="FunFam" id="3.40.50.10490:FF:000011">
    <property type="entry name" value="Arabinose 5-phosphate isomerase"/>
    <property type="match status" value="1"/>
</dbReference>
<dbReference type="GO" id="GO:0097367">
    <property type="term" value="F:carbohydrate derivative binding"/>
    <property type="evidence" value="ECO:0007669"/>
    <property type="project" value="InterPro"/>
</dbReference>
<dbReference type="PIRSF" id="PIRSF004692">
    <property type="entry name" value="KdsD_KpsF"/>
    <property type="match status" value="1"/>
</dbReference>
<dbReference type="STRING" id="1121439.dsat_1023"/>
<organism evidence="10 11">
    <name type="scientific">Alkalidesulfovibrio alkalitolerans DSM 16529</name>
    <dbReference type="NCBI Taxonomy" id="1121439"/>
    <lineage>
        <taxon>Bacteria</taxon>
        <taxon>Pseudomonadati</taxon>
        <taxon>Thermodesulfobacteriota</taxon>
        <taxon>Desulfovibrionia</taxon>
        <taxon>Desulfovibrionales</taxon>
        <taxon>Desulfovibrionaceae</taxon>
        <taxon>Alkalidesulfovibrio</taxon>
    </lineage>
</organism>
<dbReference type="Proteomes" id="UP000014975">
    <property type="component" value="Unassembled WGS sequence"/>
</dbReference>
<evidence type="ECO:0000313" key="11">
    <source>
        <dbReference type="Proteomes" id="UP000014975"/>
    </source>
</evidence>
<evidence type="ECO:0000256" key="3">
    <source>
        <dbReference type="ARBA" id="ARBA00023122"/>
    </source>
</evidence>
<feature type="domain" description="SIS" evidence="9">
    <location>
        <begin position="36"/>
        <end position="179"/>
    </location>
</feature>
<dbReference type="CDD" id="cd04604">
    <property type="entry name" value="CBS_pair_SIS_assoc"/>
    <property type="match status" value="1"/>
</dbReference>
<dbReference type="InterPro" id="IPR046342">
    <property type="entry name" value="CBS_dom_sf"/>
</dbReference>
<dbReference type="eggNOG" id="COG0517">
    <property type="taxonomic scope" value="Bacteria"/>
</dbReference>
<dbReference type="Gene3D" id="3.10.580.10">
    <property type="entry name" value="CBS-domain"/>
    <property type="match status" value="1"/>
</dbReference>
<feature type="binding site" evidence="5">
    <location>
        <position position="77"/>
    </location>
    <ligand>
        <name>Zn(2+)</name>
        <dbReference type="ChEBI" id="CHEBI:29105"/>
    </ligand>
</feature>
<dbReference type="GO" id="GO:0019146">
    <property type="term" value="F:arabinose-5-phosphate isomerase activity"/>
    <property type="evidence" value="ECO:0007669"/>
    <property type="project" value="UniProtKB-ARBA"/>
</dbReference>
<comment type="similarity">
    <text evidence="1 4">Belongs to the SIS family. GutQ/KpsF subfamily.</text>
</comment>
<evidence type="ECO:0000256" key="5">
    <source>
        <dbReference type="PIRSR" id="PIRSR004692-2"/>
    </source>
</evidence>
<dbReference type="GO" id="GO:0005975">
    <property type="term" value="P:carbohydrate metabolic process"/>
    <property type="evidence" value="ECO:0007669"/>
    <property type="project" value="InterPro"/>
</dbReference>
<evidence type="ECO:0000256" key="1">
    <source>
        <dbReference type="ARBA" id="ARBA00008165"/>
    </source>
</evidence>
<dbReference type="GO" id="GO:0046872">
    <property type="term" value="F:metal ion binding"/>
    <property type="evidence" value="ECO:0007669"/>
    <property type="project" value="UniProtKB-KW"/>
</dbReference>
<comment type="caution">
    <text evidence="10">The sequence shown here is derived from an EMBL/GenBank/DDBJ whole genome shotgun (WGS) entry which is preliminary data.</text>
</comment>
<feature type="site" description="Catalytically relevant" evidence="6">
    <location>
        <position position="54"/>
    </location>
</feature>
<dbReference type="Pfam" id="PF00571">
    <property type="entry name" value="CBS"/>
    <property type="match status" value="2"/>
</dbReference>
<dbReference type="InterPro" id="IPR001347">
    <property type="entry name" value="SIS_dom"/>
</dbReference>
<dbReference type="PANTHER" id="PTHR42745:SF1">
    <property type="entry name" value="ARABINOSE 5-PHOSPHATE ISOMERASE KDSD"/>
    <property type="match status" value="1"/>
</dbReference>
<dbReference type="EMBL" id="ATHI01000029">
    <property type="protein sequence ID" value="EPR31434.1"/>
    <property type="molecule type" value="Genomic_DNA"/>
</dbReference>
<name>S7UC10_9BACT</name>
<keyword evidence="5" id="KW-0862">Zinc</keyword>
<proteinExistence type="inferred from homology"/>
<dbReference type="SMART" id="SM00116">
    <property type="entry name" value="CBS"/>
    <property type="match status" value="2"/>
</dbReference>
<evidence type="ECO:0000256" key="2">
    <source>
        <dbReference type="ARBA" id="ARBA00022737"/>
    </source>
</evidence>
<dbReference type="InterPro" id="IPR050986">
    <property type="entry name" value="GutQ/KpsF_isomerases"/>
</dbReference>
<dbReference type="PATRIC" id="fig|1121439.3.peg.2396"/>
<dbReference type="InterPro" id="IPR035474">
    <property type="entry name" value="SIS_Kpsf"/>
</dbReference>
<sequence length="326" mass="34101">MDGSRDWAALGREVIAIEVEGLLGVAGRLDGAFSQAVELLAACRGRVVVTGLGKSGLVGRKIAATFSSTGTPAYFLHPVEGAHGDLGLIRPEDVALAISNSGETDELNAIIPPLKTLGVCVVAMTGRADSSLAQMADVVLDARVPREACPHNLAPTASTTAQLALGDALAVCLIELKQFRQEDFQRCHPGGALGRRLAQPVTAVMHDQKLPIATPRAALSQALAVMNEGRLGFLAVCDEGRLLGVLTDGDVRRMAAAGRLDLSAPVGDVMTRGGLRLSSRQTAAEAMDLMEARQVTVLPVVDGQGRLAGMVHLHDLLGKGRFKFAP</sequence>
<dbReference type="AlphaFoldDB" id="S7UC10"/>
<feature type="domain" description="CBS" evidence="8">
    <location>
        <begin position="270"/>
        <end position="326"/>
    </location>
</feature>
<reference evidence="10 11" key="1">
    <citation type="journal article" date="2013" name="Genome Announc.">
        <title>Draft genome sequences for three mercury-methylating, sulfate-reducing bacteria.</title>
        <authorList>
            <person name="Brown S.D."/>
            <person name="Hurt R.A.Jr."/>
            <person name="Gilmour C.C."/>
            <person name="Elias D.A."/>
        </authorList>
    </citation>
    <scope>NUCLEOTIDE SEQUENCE [LARGE SCALE GENOMIC DNA]</scope>
    <source>
        <strain evidence="10 11">DSM 16529</strain>
    </source>
</reference>
<keyword evidence="11" id="KW-1185">Reference proteome</keyword>
<dbReference type="InterPro" id="IPR000644">
    <property type="entry name" value="CBS_dom"/>
</dbReference>
<dbReference type="PROSITE" id="PS51464">
    <property type="entry name" value="SIS"/>
    <property type="match status" value="1"/>
</dbReference>
<dbReference type="Pfam" id="PF01380">
    <property type="entry name" value="SIS"/>
    <property type="match status" value="1"/>
</dbReference>
<dbReference type="InterPro" id="IPR046348">
    <property type="entry name" value="SIS_dom_sf"/>
</dbReference>
<evidence type="ECO:0000256" key="6">
    <source>
        <dbReference type="PIRSR" id="PIRSR004692-3"/>
    </source>
</evidence>
<dbReference type="GO" id="GO:1901135">
    <property type="term" value="P:carbohydrate derivative metabolic process"/>
    <property type="evidence" value="ECO:0007669"/>
    <property type="project" value="InterPro"/>
</dbReference>
<evidence type="ECO:0000259" key="8">
    <source>
        <dbReference type="PROSITE" id="PS51371"/>
    </source>
</evidence>
<evidence type="ECO:0000313" key="10">
    <source>
        <dbReference type="EMBL" id="EPR31434.1"/>
    </source>
</evidence>
<dbReference type="InterPro" id="IPR004800">
    <property type="entry name" value="KdsD/KpsF-type"/>
</dbReference>
<dbReference type="PANTHER" id="PTHR42745">
    <property type="match status" value="1"/>
</dbReference>
<dbReference type="OrthoDB" id="9762536at2"/>
<dbReference type="Gene3D" id="3.40.50.10490">
    <property type="entry name" value="Glucose-6-phosphate isomerase like protein, domain 1"/>
    <property type="match status" value="1"/>
</dbReference>